<keyword evidence="3" id="KW-0479">Metal-binding</keyword>
<proteinExistence type="inferred from homology"/>
<accession>A0ABN1GTI2</accession>
<name>A0ABN1GTI2_9CAUL</name>
<dbReference type="InterPro" id="IPR011206">
    <property type="entry name" value="Citrate_lyase_beta/mcl1/mcl2"/>
</dbReference>
<keyword evidence="4" id="KW-0460">Magnesium</keyword>
<keyword evidence="6" id="KW-0456">Lyase</keyword>
<dbReference type="Pfam" id="PF03328">
    <property type="entry name" value="HpcH_HpaI"/>
    <property type="match status" value="1"/>
</dbReference>
<dbReference type="InterPro" id="IPR005000">
    <property type="entry name" value="Aldolase/citrate-lyase_domain"/>
</dbReference>
<dbReference type="InterPro" id="IPR015813">
    <property type="entry name" value="Pyrv/PenolPyrv_kinase-like_dom"/>
</dbReference>
<comment type="caution">
    <text evidence="6">The sequence shown here is derived from an EMBL/GenBank/DDBJ whole genome shotgun (WGS) entry which is preliminary data.</text>
</comment>
<dbReference type="EMBL" id="BAAAGA010000002">
    <property type="protein sequence ID" value="GAA0619080.1"/>
    <property type="molecule type" value="Genomic_DNA"/>
</dbReference>
<dbReference type="Proteomes" id="UP001501352">
    <property type="component" value="Unassembled WGS sequence"/>
</dbReference>
<dbReference type="InterPro" id="IPR040442">
    <property type="entry name" value="Pyrv_kinase-like_dom_sf"/>
</dbReference>
<dbReference type="SUPFAM" id="SSF51621">
    <property type="entry name" value="Phosphoenolpyruvate/pyruvate domain"/>
    <property type="match status" value="1"/>
</dbReference>
<dbReference type="PIRSF" id="PIRSF015582">
    <property type="entry name" value="Cit_lyase_B"/>
    <property type="match status" value="1"/>
</dbReference>
<feature type="domain" description="HpcH/HpaI aldolase/citrate lyase" evidence="5">
    <location>
        <begin position="3"/>
        <end position="210"/>
    </location>
</feature>
<dbReference type="RefSeq" id="WP_343791923.1">
    <property type="nucleotide sequence ID" value="NZ_BAAAGA010000002.1"/>
</dbReference>
<keyword evidence="7" id="KW-1185">Reference proteome</keyword>
<evidence type="ECO:0000256" key="2">
    <source>
        <dbReference type="ARBA" id="ARBA00005568"/>
    </source>
</evidence>
<organism evidence="6 7">
    <name type="scientific">Brevundimonas kwangchunensis</name>
    <dbReference type="NCBI Taxonomy" id="322163"/>
    <lineage>
        <taxon>Bacteria</taxon>
        <taxon>Pseudomonadati</taxon>
        <taxon>Pseudomonadota</taxon>
        <taxon>Alphaproteobacteria</taxon>
        <taxon>Caulobacterales</taxon>
        <taxon>Caulobacteraceae</taxon>
        <taxon>Brevundimonas</taxon>
    </lineage>
</organism>
<protein>
    <submittedName>
        <fullName evidence="6">CoA ester lyase</fullName>
    </submittedName>
</protein>
<gene>
    <name evidence="6" type="ORF">GCM10009422_13170</name>
</gene>
<evidence type="ECO:0000313" key="7">
    <source>
        <dbReference type="Proteomes" id="UP001501352"/>
    </source>
</evidence>
<evidence type="ECO:0000256" key="1">
    <source>
        <dbReference type="ARBA" id="ARBA00001946"/>
    </source>
</evidence>
<evidence type="ECO:0000259" key="5">
    <source>
        <dbReference type="Pfam" id="PF03328"/>
    </source>
</evidence>
<sequence>MARSVLYLPASNARAIEKARTLPCDAVVLDLEDAVAPEAKVEARAAAVEAIRAGGFGPRVGVRINGLDTEWGGDDLDALAQTNVGFVVAPKVNDAGDSLGVLESLPGTTRLWAMIETPKGLLHMMDIAAMPRVEALMLGVNDLAAALGTGPSPDREPFKPWMASMVATARAYGLLAIDGVFNRFTDAEGFAAECAQGRLYGFDGKSLIHPSQIDGANAAFSPSEDEVAKARAVVAAFAAPEADGKGAIRVDGQMVERLHLVAAQRLLARLDPRA</sequence>
<dbReference type="GO" id="GO:0016829">
    <property type="term" value="F:lyase activity"/>
    <property type="evidence" value="ECO:0007669"/>
    <property type="project" value="UniProtKB-KW"/>
</dbReference>
<comment type="similarity">
    <text evidence="2">Belongs to the HpcH/HpaI aldolase family.</text>
</comment>
<evidence type="ECO:0000313" key="6">
    <source>
        <dbReference type="EMBL" id="GAA0619080.1"/>
    </source>
</evidence>
<dbReference type="PANTHER" id="PTHR32308">
    <property type="entry name" value="LYASE BETA SUBUNIT, PUTATIVE (AFU_ORTHOLOGUE AFUA_4G13030)-RELATED"/>
    <property type="match status" value="1"/>
</dbReference>
<dbReference type="Gene3D" id="3.20.20.60">
    <property type="entry name" value="Phosphoenolpyruvate-binding domains"/>
    <property type="match status" value="1"/>
</dbReference>
<evidence type="ECO:0000256" key="3">
    <source>
        <dbReference type="ARBA" id="ARBA00022723"/>
    </source>
</evidence>
<evidence type="ECO:0000256" key="4">
    <source>
        <dbReference type="ARBA" id="ARBA00022842"/>
    </source>
</evidence>
<reference evidence="6 7" key="1">
    <citation type="journal article" date="2019" name="Int. J. Syst. Evol. Microbiol.">
        <title>The Global Catalogue of Microorganisms (GCM) 10K type strain sequencing project: providing services to taxonomists for standard genome sequencing and annotation.</title>
        <authorList>
            <consortium name="The Broad Institute Genomics Platform"/>
            <consortium name="The Broad Institute Genome Sequencing Center for Infectious Disease"/>
            <person name="Wu L."/>
            <person name="Ma J."/>
        </authorList>
    </citation>
    <scope>NUCLEOTIDE SEQUENCE [LARGE SCALE GENOMIC DNA]</scope>
    <source>
        <strain evidence="6 7">JCM 12928</strain>
    </source>
</reference>
<comment type="cofactor">
    <cofactor evidence="1">
        <name>Mg(2+)</name>
        <dbReference type="ChEBI" id="CHEBI:18420"/>
    </cofactor>
</comment>
<dbReference type="PANTHER" id="PTHR32308:SF10">
    <property type="entry name" value="CITRATE LYASE SUBUNIT BETA"/>
    <property type="match status" value="1"/>
</dbReference>